<evidence type="ECO:0000256" key="10">
    <source>
        <dbReference type="HAMAP-Rule" id="MF_01808"/>
    </source>
</evidence>
<evidence type="ECO:0000259" key="12">
    <source>
        <dbReference type="PROSITE" id="PS51900"/>
    </source>
</evidence>
<evidence type="ECO:0000256" key="7">
    <source>
        <dbReference type="ARBA" id="ARBA00023125"/>
    </source>
</evidence>
<gene>
    <name evidence="13" type="primary">xerD</name>
    <name evidence="10" type="synonym">xerC</name>
    <name evidence="13" type="ORF">H8712_01970</name>
</gene>
<dbReference type="Gene3D" id="1.10.443.10">
    <property type="entry name" value="Intergrase catalytic core"/>
    <property type="match status" value="1"/>
</dbReference>
<evidence type="ECO:0000256" key="2">
    <source>
        <dbReference type="ARBA" id="ARBA00010450"/>
    </source>
</evidence>
<name>A0ABR7P7X9_9FIRM</name>
<evidence type="ECO:0000313" key="13">
    <source>
        <dbReference type="EMBL" id="MBC8627403.1"/>
    </source>
</evidence>
<dbReference type="SUPFAM" id="SSF56349">
    <property type="entry name" value="DNA breaking-rejoining enzymes"/>
    <property type="match status" value="1"/>
</dbReference>
<dbReference type="InterPro" id="IPR050090">
    <property type="entry name" value="Tyrosine_recombinase_XerCD"/>
</dbReference>
<feature type="domain" description="Tyr recombinase" evidence="11">
    <location>
        <begin position="106"/>
        <end position="288"/>
    </location>
</feature>
<keyword evidence="4 10" id="KW-0132">Cell division</keyword>
<dbReference type="Proteomes" id="UP000661649">
    <property type="component" value="Unassembled WGS sequence"/>
</dbReference>
<dbReference type="HAMAP" id="MF_01808">
    <property type="entry name" value="Recomb_XerC_XerD"/>
    <property type="match status" value="1"/>
</dbReference>
<dbReference type="PROSITE" id="PS51898">
    <property type="entry name" value="TYR_RECOMBINASE"/>
    <property type="match status" value="1"/>
</dbReference>
<evidence type="ECO:0000256" key="3">
    <source>
        <dbReference type="ARBA" id="ARBA00022490"/>
    </source>
</evidence>
<dbReference type="PANTHER" id="PTHR30349">
    <property type="entry name" value="PHAGE INTEGRASE-RELATED"/>
    <property type="match status" value="1"/>
</dbReference>
<dbReference type="InterPro" id="IPR011010">
    <property type="entry name" value="DNA_brk_join_enz"/>
</dbReference>
<comment type="caution">
    <text evidence="10">Lacks conserved residue(s) required for the propagation of feature annotation.</text>
</comment>
<dbReference type="CDD" id="cd00798">
    <property type="entry name" value="INT_XerDC_C"/>
    <property type="match status" value="1"/>
</dbReference>
<dbReference type="RefSeq" id="WP_022304423.1">
    <property type="nucleotide sequence ID" value="NZ_DAWEED010000125.1"/>
</dbReference>
<evidence type="ECO:0000256" key="8">
    <source>
        <dbReference type="ARBA" id="ARBA00023172"/>
    </source>
</evidence>
<dbReference type="PROSITE" id="PS51900">
    <property type="entry name" value="CB"/>
    <property type="match status" value="1"/>
</dbReference>
<comment type="subunit">
    <text evidence="10">Forms a cyclic heterotetrameric complex composed of two molecules of XerC and two molecules of XerD.</text>
</comment>
<comment type="subcellular location">
    <subcellularLocation>
        <location evidence="1 10">Cytoplasm</location>
    </subcellularLocation>
</comment>
<dbReference type="InterPro" id="IPR013762">
    <property type="entry name" value="Integrase-like_cat_sf"/>
</dbReference>
<evidence type="ECO:0000256" key="4">
    <source>
        <dbReference type="ARBA" id="ARBA00022618"/>
    </source>
</evidence>
<keyword evidence="7 10" id="KW-0238">DNA-binding</keyword>
<dbReference type="PANTHER" id="PTHR30349:SF81">
    <property type="entry name" value="TYROSINE RECOMBINASE XERC"/>
    <property type="match status" value="1"/>
</dbReference>
<evidence type="ECO:0000256" key="1">
    <source>
        <dbReference type="ARBA" id="ARBA00004496"/>
    </source>
</evidence>
<evidence type="ECO:0000313" key="14">
    <source>
        <dbReference type="Proteomes" id="UP000661649"/>
    </source>
</evidence>
<comment type="similarity">
    <text evidence="2">Belongs to the 'phage' integrase family. XerD subfamily.</text>
</comment>
<feature type="active site" evidence="10">
    <location>
        <position position="240"/>
    </location>
</feature>
<comment type="function">
    <text evidence="10">Site-specific tyrosine recombinase, which acts by catalyzing the cutting and rejoining of the recombining DNA molecules. The XerC-XerD complex is essential to convert dimers of the bacterial chromosome into monomers to permit their segregation at cell division. It also contributes to the segregational stability of plasmids.</text>
</comment>
<dbReference type="NCBIfam" id="NF040815">
    <property type="entry name" value="recomb_XerA_Arch"/>
    <property type="match status" value="1"/>
</dbReference>
<dbReference type="EMBL" id="JACRTP010000001">
    <property type="protein sequence ID" value="MBC8627403.1"/>
    <property type="molecule type" value="Genomic_DNA"/>
</dbReference>
<evidence type="ECO:0000256" key="6">
    <source>
        <dbReference type="ARBA" id="ARBA00022908"/>
    </source>
</evidence>
<dbReference type="NCBIfam" id="TIGR02225">
    <property type="entry name" value="recomb_XerD"/>
    <property type="match status" value="1"/>
</dbReference>
<keyword evidence="9 10" id="KW-0131">Cell cycle</keyword>
<keyword evidence="3 10" id="KW-0963">Cytoplasm</keyword>
<accession>A0ABR7P7X9</accession>
<protein>
    <recommendedName>
        <fullName evidence="10">Tyrosine recombinase XerC</fullName>
    </recommendedName>
</protein>
<feature type="active site" evidence="10">
    <location>
        <position position="266"/>
    </location>
</feature>
<feature type="active site" description="O-(3'-phospho-DNA)-tyrosine intermediate" evidence="10">
    <location>
        <position position="275"/>
    </location>
</feature>
<dbReference type="Pfam" id="PF02899">
    <property type="entry name" value="Phage_int_SAM_1"/>
    <property type="match status" value="1"/>
</dbReference>
<evidence type="ECO:0000256" key="9">
    <source>
        <dbReference type="ARBA" id="ARBA00023306"/>
    </source>
</evidence>
<feature type="active site" evidence="10">
    <location>
        <position position="243"/>
    </location>
</feature>
<evidence type="ECO:0000259" key="11">
    <source>
        <dbReference type="PROSITE" id="PS51898"/>
    </source>
</evidence>
<evidence type="ECO:0000256" key="5">
    <source>
        <dbReference type="ARBA" id="ARBA00022829"/>
    </source>
</evidence>
<dbReference type="Pfam" id="PF00589">
    <property type="entry name" value="Phage_integrase"/>
    <property type="match status" value="1"/>
</dbReference>
<dbReference type="InterPro" id="IPR023009">
    <property type="entry name" value="Tyrosine_recombinase_XerC/XerD"/>
</dbReference>
<proteinExistence type="inferred from homology"/>
<dbReference type="InterPro" id="IPR044068">
    <property type="entry name" value="CB"/>
</dbReference>
<feature type="domain" description="Core-binding (CB)" evidence="12">
    <location>
        <begin position="1"/>
        <end position="85"/>
    </location>
</feature>
<keyword evidence="14" id="KW-1185">Reference proteome</keyword>
<dbReference type="InterPro" id="IPR010998">
    <property type="entry name" value="Integrase_recombinase_N"/>
</dbReference>
<organism evidence="13 14">
    <name type="scientific">Blautia stercoris</name>
    <dbReference type="NCBI Taxonomy" id="871664"/>
    <lineage>
        <taxon>Bacteria</taxon>
        <taxon>Bacillati</taxon>
        <taxon>Bacillota</taxon>
        <taxon>Clostridia</taxon>
        <taxon>Lachnospirales</taxon>
        <taxon>Lachnospiraceae</taxon>
        <taxon>Blautia</taxon>
    </lineage>
</organism>
<feature type="active site" evidence="10">
    <location>
        <position position="146"/>
    </location>
</feature>
<dbReference type="NCBIfam" id="NF001399">
    <property type="entry name" value="PRK00283.1"/>
    <property type="match status" value="1"/>
</dbReference>
<dbReference type="Gene3D" id="1.10.150.130">
    <property type="match status" value="1"/>
</dbReference>
<dbReference type="InterPro" id="IPR002104">
    <property type="entry name" value="Integrase_catalytic"/>
</dbReference>
<comment type="caution">
    <text evidence="13">The sequence shown here is derived from an EMBL/GenBank/DDBJ whole genome shotgun (WGS) entry which is preliminary data.</text>
</comment>
<keyword evidence="5 10" id="KW-0159">Chromosome partition</keyword>
<dbReference type="InterPro" id="IPR011932">
    <property type="entry name" value="Recomb_XerD"/>
</dbReference>
<comment type="similarity">
    <text evidence="10">Belongs to the 'phage' integrase family. XerC subfamily.</text>
</comment>
<dbReference type="InterPro" id="IPR004107">
    <property type="entry name" value="Integrase_SAM-like_N"/>
</dbReference>
<reference evidence="13 14" key="1">
    <citation type="submission" date="2020-08" db="EMBL/GenBank/DDBJ databases">
        <title>Genome public.</title>
        <authorList>
            <person name="Liu C."/>
            <person name="Sun Q."/>
        </authorList>
    </citation>
    <scope>NUCLEOTIDE SEQUENCE [LARGE SCALE GENOMIC DNA]</scope>
    <source>
        <strain evidence="13 14">3_YM_SP_D4_24.mj</strain>
    </source>
</reference>
<keyword evidence="8 10" id="KW-0233">DNA recombination</keyword>
<sequence length="294" mass="33725">MKCEIEEFIGYLHNTRGTSFNTEISYERDLRKLEQFLKDKGIRRIRQVTEAELNSYVTYLEREEFAASSISRSIASIRAFFQYFFNQGLIPKNPADTLKAPKVEKKIPEILSVEEVDLLLAQPDEKTIKGIRDKAMLELLYATGIRVSELIHLSVRDVNLKLNYISCSSMEKSRAVPFGNTAKKAVETYVEQARDVLLKENDSPNLFINCNGTAMSRQGFWKILKYYAKLAGIEKEITPHTLRHSFAVHLLQNGADLRSVQEMLGHSDISTTQIYLSLNTNRIRNVYKKAHPRS</sequence>
<keyword evidence="6 10" id="KW-0229">DNA integration</keyword>